<feature type="transmembrane region" description="Helical" evidence="1">
    <location>
        <begin position="73"/>
        <end position="95"/>
    </location>
</feature>
<proteinExistence type="predicted"/>
<dbReference type="AlphaFoldDB" id="A8RF47"/>
<feature type="transmembrane region" description="Helical" evidence="1">
    <location>
        <begin position="171"/>
        <end position="189"/>
    </location>
</feature>
<protein>
    <recommendedName>
        <fullName evidence="4">Folate family ECF transporter S component</fullName>
    </recommendedName>
</protein>
<accession>A8RF47</accession>
<keyword evidence="1" id="KW-1133">Transmembrane helix</keyword>
<gene>
    <name evidence="2" type="ORF">EUBDOL_02148</name>
</gene>
<reference evidence="2 3" key="2">
    <citation type="submission" date="2007-09" db="EMBL/GenBank/DDBJ databases">
        <authorList>
            <person name="Fulton L."/>
            <person name="Clifton S."/>
            <person name="Fulton B."/>
            <person name="Xu J."/>
            <person name="Minx P."/>
            <person name="Pepin K.H."/>
            <person name="Johnson M."/>
            <person name="Thiruvilangam P."/>
            <person name="Bhonagiri V."/>
            <person name="Nash W.E."/>
            <person name="Mardis E.R."/>
            <person name="Wilson R.K."/>
        </authorList>
    </citation>
    <scope>NUCLEOTIDE SEQUENCE [LARGE SCALE GENOMIC DNA]</scope>
    <source>
        <strain evidence="2 3">DSM 3991</strain>
    </source>
</reference>
<evidence type="ECO:0000256" key="1">
    <source>
        <dbReference type="SAM" id="Phobius"/>
    </source>
</evidence>
<evidence type="ECO:0008006" key="4">
    <source>
        <dbReference type="Google" id="ProtNLM"/>
    </source>
</evidence>
<dbReference type="Gene3D" id="1.10.1760.20">
    <property type="match status" value="1"/>
</dbReference>
<feature type="transmembrane region" description="Helical" evidence="1">
    <location>
        <begin position="107"/>
        <end position="126"/>
    </location>
</feature>
<evidence type="ECO:0000313" key="2">
    <source>
        <dbReference type="EMBL" id="EDP10134.1"/>
    </source>
</evidence>
<dbReference type="GO" id="GO:0016020">
    <property type="term" value="C:membrane"/>
    <property type="evidence" value="ECO:0007669"/>
    <property type="project" value="InterPro"/>
</dbReference>
<feature type="transmembrane region" description="Helical" evidence="1">
    <location>
        <begin position="138"/>
        <end position="159"/>
    </location>
</feature>
<keyword evidence="1" id="KW-0472">Membrane</keyword>
<dbReference type="STRING" id="428127.EUBDOL_02148"/>
<evidence type="ECO:0000313" key="3">
    <source>
        <dbReference type="Proteomes" id="UP000004090"/>
    </source>
</evidence>
<organism evidence="2 3">
    <name type="scientific">Amedibacillus dolichus DSM 3991</name>
    <dbReference type="NCBI Taxonomy" id="428127"/>
    <lineage>
        <taxon>Bacteria</taxon>
        <taxon>Bacillati</taxon>
        <taxon>Bacillota</taxon>
        <taxon>Erysipelotrichia</taxon>
        <taxon>Erysipelotrichales</taxon>
        <taxon>Erysipelotrichaceae</taxon>
        <taxon>Amedibacillus</taxon>
    </lineage>
</organism>
<dbReference type="InterPro" id="IPR009825">
    <property type="entry name" value="ECF_substrate-spec-like"/>
</dbReference>
<keyword evidence="1" id="KW-0812">Transmembrane</keyword>
<dbReference type="eggNOG" id="COG4720">
    <property type="taxonomic scope" value="Bacteria"/>
</dbReference>
<reference evidence="2 3" key="1">
    <citation type="submission" date="2007-09" db="EMBL/GenBank/DDBJ databases">
        <title>Draft genome sequence of Eubacterium dolichum (DSM 3991).</title>
        <authorList>
            <person name="Sudarsanam P."/>
            <person name="Ley R."/>
            <person name="Guruge J."/>
            <person name="Turnbaugh P.J."/>
            <person name="Mahowald M."/>
            <person name="Liep D."/>
            <person name="Gordon J."/>
        </authorList>
    </citation>
    <scope>NUCLEOTIDE SEQUENCE [LARGE SCALE GENOMIC DNA]</scope>
    <source>
        <strain evidence="2 3">DSM 3991</strain>
    </source>
</reference>
<dbReference type="NCBIfam" id="TIGR04518">
    <property type="entry name" value="ECF_S_folT_fam"/>
    <property type="match status" value="1"/>
</dbReference>
<dbReference type="Proteomes" id="UP000004090">
    <property type="component" value="Unassembled WGS sequence"/>
</dbReference>
<dbReference type="Pfam" id="PF07155">
    <property type="entry name" value="ECF-ribofla_trS"/>
    <property type="match status" value="1"/>
</dbReference>
<feature type="transmembrane region" description="Helical" evidence="1">
    <location>
        <begin position="40"/>
        <end position="61"/>
    </location>
</feature>
<dbReference type="HOGENOM" id="CLU_098232_0_1_9"/>
<sequence length="199" mass="22291">MNLLFLYAIWKKEVFYMNALREIKQLPETLKTSAKELKNVKSLCGTAMLTALNVVAGMFSIPLTPTLKIGFSSVFAGLSGMVYGPLLTGFAGIIADNLKYILRPDGPYFPFFGINEFLTGMIYGAFFYKKKITLPRVIAARACITVLINLILTSLWLNIMYQSPLFTMVRLVKNIVLFPVDVAVLYFLLKAGEKILPKQ</sequence>
<comment type="caution">
    <text evidence="2">The sequence shown here is derived from an EMBL/GenBank/DDBJ whole genome shotgun (WGS) entry which is preliminary data.</text>
</comment>
<name>A8RF47_9FIRM</name>
<dbReference type="InterPro" id="IPR030949">
    <property type="entry name" value="ECF_S_folate_fam"/>
</dbReference>
<dbReference type="EMBL" id="ABAW02000025">
    <property type="protein sequence ID" value="EDP10134.1"/>
    <property type="molecule type" value="Genomic_DNA"/>
</dbReference>